<comment type="caution">
    <text evidence="6">The sequence shown here is derived from an EMBL/GenBank/DDBJ whole genome shotgun (WGS) entry which is preliminary data.</text>
</comment>
<dbReference type="InParanoid" id="U2FHI1"/>
<evidence type="ECO:0000259" key="5">
    <source>
        <dbReference type="Pfam" id="PF01420"/>
    </source>
</evidence>
<dbReference type="GO" id="GO:0003677">
    <property type="term" value="F:DNA binding"/>
    <property type="evidence" value="ECO:0007669"/>
    <property type="project" value="UniProtKB-KW"/>
</dbReference>
<sequence length="410" mass="46252">MMIDRVSEKIDNINNNIVPIGYKRTKVGIIPDDWKLVKIGDIGEFLKGKGISKKELVEDGIPCIRYGEIYTKHHNYIKNFISFIPKSETHNAKLIMQGDILFAGSGETLEEIGKSVAYLEDKEAYAGGDIVILRPVQSNNSKYLGFALNGPLINSQRRKVGQGHSVVHIYSRDLKSLLLPLPSLSEQNKIANILSTWDKAIDLKEELIKQKKEQKRGLMQLLLTGKKRLKEFTGEWNEVKLKQVGKLYQPQTISQSQLKASGYPVYGANGLIGYYDQYNHDTWQIMITCRGSTCGTVNKSKAKSWITGNAMVLNTDENKDVVKDFVYYLCLNSNFQKLVSGSGQPQITRNPLETFKIIMPTDLKEQKAIADVLSTADKEINLLEQQLDQLKQQKKGLMQLLLTGIVRVKD</sequence>
<dbReference type="Gene3D" id="1.10.287.1120">
    <property type="entry name" value="Bipartite methylase S protein"/>
    <property type="match status" value="1"/>
</dbReference>
<dbReference type="SUPFAM" id="SSF116734">
    <property type="entry name" value="DNA methylase specificity domain"/>
    <property type="match status" value="2"/>
</dbReference>
<proteinExistence type="inferred from homology"/>
<keyword evidence="4" id="KW-0175">Coiled coil</keyword>
<dbReference type="PANTHER" id="PTHR30408:SF12">
    <property type="entry name" value="TYPE I RESTRICTION ENZYME MJAVIII SPECIFICITY SUBUNIT"/>
    <property type="match status" value="1"/>
</dbReference>
<reference evidence="6 7" key="1">
    <citation type="journal article" date="2011" name="J. Bacteriol.">
        <title>Genome sequence of Haloplasma contractile, an unusual contractile bacterium from a deep-sea anoxic brine lake.</title>
        <authorList>
            <person name="Antunes A."/>
            <person name="Alam I."/>
            <person name="El Dorry H."/>
            <person name="Siam R."/>
            <person name="Robertson A."/>
            <person name="Bajic V.B."/>
            <person name="Stingl U."/>
        </authorList>
    </citation>
    <scope>NUCLEOTIDE SEQUENCE [LARGE SCALE GENOMIC DNA]</scope>
    <source>
        <strain evidence="6 7">SSD-17B</strain>
    </source>
</reference>
<evidence type="ECO:0000313" key="6">
    <source>
        <dbReference type="EMBL" id="ERJ12295.1"/>
    </source>
</evidence>
<comment type="similarity">
    <text evidence="1">Belongs to the type-I restriction system S methylase family.</text>
</comment>
<reference evidence="6 7" key="2">
    <citation type="journal article" date="2013" name="PLoS ONE">
        <title>INDIGO - INtegrated Data Warehouse of MIcrobial GenOmes with Examples from the Red Sea Extremophiles.</title>
        <authorList>
            <person name="Alam I."/>
            <person name="Antunes A."/>
            <person name="Kamau A.A."/>
            <person name="Ba Alawi W."/>
            <person name="Kalkatawi M."/>
            <person name="Stingl U."/>
            <person name="Bajic V.B."/>
        </authorList>
    </citation>
    <scope>NUCLEOTIDE SEQUENCE [LARGE SCALE GENOMIC DNA]</scope>
    <source>
        <strain evidence="6 7">SSD-17B</strain>
    </source>
</reference>
<evidence type="ECO:0000313" key="7">
    <source>
        <dbReference type="Proteomes" id="UP000005707"/>
    </source>
</evidence>
<dbReference type="STRING" id="1033810.HLPCO_001822"/>
<feature type="domain" description="Type I restriction modification DNA specificity" evidence="5">
    <location>
        <begin position="235"/>
        <end position="392"/>
    </location>
</feature>
<dbReference type="Gene3D" id="3.90.220.20">
    <property type="entry name" value="DNA methylase specificity domains"/>
    <property type="match status" value="2"/>
</dbReference>
<keyword evidence="7" id="KW-1185">Reference proteome</keyword>
<dbReference type="PANTHER" id="PTHR30408">
    <property type="entry name" value="TYPE-1 RESTRICTION ENZYME ECOKI SPECIFICITY PROTEIN"/>
    <property type="match status" value="1"/>
</dbReference>
<gene>
    <name evidence="6" type="ORF">HLPCO_001822</name>
</gene>
<dbReference type="Proteomes" id="UP000005707">
    <property type="component" value="Unassembled WGS sequence"/>
</dbReference>
<evidence type="ECO:0000256" key="1">
    <source>
        <dbReference type="ARBA" id="ARBA00010923"/>
    </source>
</evidence>
<feature type="coiled-coil region" evidence="4">
    <location>
        <begin position="373"/>
        <end position="400"/>
    </location>
</feature>
<name>U2FHI1_9MOLU</name>
<evidence type="ECO:0000256" key="4">
    <source>
        <dbReference type="SAM" id="Coils"/>
    </source>
</evidence>
<feature type="domain" description="Type I restriction modification DNA specificity" evidence="5">
    <location>
        <begin position="31"/>
        <end position="210"/>
    </location>
</feature>
<dbReference type="InterPro" id="IPR000055">
    <property type="entry name" value="Restrct_endonuc_typeI_TRD"/>
</dbReference>
<dbReference type="InterPro" id="IPR044946">
    <property type="entry name" value="Restrct_endonuc_typeI_TRD_sf"/>
</dbReference>
<evidence type="ECO:0000256" key="3">
    <source>
        <dbReference type="ARBA" id="ARBA00023125"/>
    </source>
</evidence>
<dbReference type="InterPro" id="IPR052021">
    <property type="entry name" value="Type-I_RS_S_subunit"/>
</dbReference>
<dbReference type="CDD" id="cd17268">
    <property type="entry name" value="RMtype1_S_Ara36733I_TRD1-CR1_like"/>
    <property type="match status" value="1"/>
</dbReference>
<keyword evidence="2" id="KW-0680">Restriction system</keyword>
<evidence type="ECO:0000256" key="2">
    <source>
        <dbReference type="ARBA" id="ARBA00022747"/>
    </source>
</evidence>
<dbReference type="Pfam" id="PF01420">
    <property type="entry name" value="Methylase_S"/>
    <property type="match status" value="2"/>
</dbReference>
<dbReference type="CDD" id="cd17266">
    <property type="entry name" value="RMtype1_S_Sau1132ORF3780P-TRD2-CR2_like"/>
    <property type="match status" value="1"/>
</dbReference>
<protein>
    <submittedName>
        <fullName evidence="6">Type I restriction-modification system specificity subunit protein</fullName>
    </submittedName>
</protein>
<dbReference type="EMBL" id="AFNU02000005">
    <property type="protein sequence ID" value="ERJ12295.1"/>
    <property type="molecule type" value="Genomic_DNA"/>
</dbReference>
<organism evidence="6 7">
    <name type="scientific">Haloplasma contractile SSD-17B</name>
    <dbReference type="NCBI Taxonomy" id="1033810"/>
    <lineage>
        <taxon>Bacteria</taxon>
        <taxon>Bacillati</taxon>
        <taxon>Mycoplasmatota</taxon>
        <taxon>Mollicutes</taxon>
        <taxon>Haloplasmatales</taxon>
        <taxon>Haloplasmataceae</taxon>
        <taxon>Haloplasma</taxon>
    </lineage>
</organism>
<dbReference type="GO" id="GO:0009307">
    <property type="term" value="P:DNA restriction-modification system"/>
    <property type="evidence" value="ECO:0007669"/>
    <property type="project" value="UniProtKB-KW"/>
</dbReference>
<keyword evidence="3" id="KW-0238">DNA-binding</keyword>
<dbReference type="eggNOG" id="COG0732">
    <property type="taxonomic scope" value="Bacteria"/>
</dbReference>
<accession>U2FHI1</accession>
<dbReference type="AlphaFoldDB" id="U2FHI1"/>